<proteinExistence type="predicted"/>
<feature type="domain" description="HTH cro/C1-type" evidence="1">
    <location>
        <begin position="17"/>
        <end position="71"/>
    </location>
</feature>
<evidence type="ECO:0000259" key="1">
    <source>
        <dbReference type="PROSITE" id="PS50943"/>
    </source>
</evidence>
<protein>
    <submittedName>
        <fullName evidence="2">XRE family transcriptional regulator</fullName>
    </submittedName>
</protein>
<dbReference type="Proteomes" id="UP000501518">
    <property type="component" value="Chromosome"/>
</dbReference>
<name>A0A6G8KYK1_9MICO</name>
<dbReference type="Gene3D" id="1.10.260.40">
    <property type="entry name" value="lambda repressor-like DNA-binding domains"/>
    <property type="match status" value="1"/>
</dbReference>
<dbReference type="GO" id="GO:0003677">
    <property type="term" value="F:DNA binding"/>
    <property type="evidence" value="ECO:0007669"/>
    <property type="project" value="InterPro"/>
</dbReference>
<dbReference type="SUPFAM" id="SSF47413">
    <property type="entry name" value="lambda repressor-like DNA-binding domains"/>
    <property type="match status" value="1"/>
</dbReference>
<dbReference type="PROSITE" id="PS50943">
    <property type="entry name" value="HTH_CROC1"/>
    <property type="match status" value="1"/>
</dbReference>
<dbReference type="EMBL" id="CP035810">
    <property type="protein sequence ID" value="QIN29887.1"/>
    <property type="molecule type" value="Genomic_DNA"/>
</dbReference>
<dbReference type="KEGG" id="blut:EW640_11855"/>
<gene>
    <name evidence="2" type="ORF">EW640_11855</name>
</gene>
<dbReference type="AlphaFoldDB" id="A0A6G8KYK1"/>
<dbReference type="InterPro" id="IPR010982">
    <property type="entry name" value="Lambda_DNA-bd_dom_sf"/>
</dbReference>
<dbReference type="RefSeq" id="WP_165884266.1">
    <property type="nucleotide sequence ID" value="NZ_CP035810.1"/>
</dbReference>
<dbReference type="CDD" id="cd00093">
    <property type="entry name" value="HTH_XRE"/>
    <property type="match status" value="1"/>
</dbReference>
<reference evidence="2 3" key="1">
    <citation type="submission" date="2019-02" db="EMBL/GenBank/DDBJ databases">
        <title>Complete Genome Sequence and Methylome Analysis of Brevibacterium luteolum NEB1784.</title>
        <authorList>
            <person name="Fomenkov A."/>
            <person name="Roberts R.J."/>
        </authorList>
    </citation>
    <scope>NUCLEOTIDE SEQUENCE [LARGE SCALE GENOMIC DNA]</scope>
    <source>
        <strain evidence="2 3">NEB1784</strain>
    </source>
</reference>
<sequence>MDRWSRIIAPEDLGETIQAARMDHGWSQRDLAKRAGIAQSAISDVESGKHTLYAERIFALLEECGVTLRAYWQTEDPEACGD</sequence>
<dbReference type="InterPro" id="IPR001387">
    <property type="entry name" value="Cro/C1-type_HTH"/>
</dbReference>
<dbReference type="Pfam" id="PF01381">
    <property type="entry name" value="HTH_3"/>
    <property type="match status" value="1"/>
</dbReference>
<accession>A0A6G8KYK1</accession>
<evidence type="ECO:0000313" key="2">
    <source>
        <dbReference type="EMBL" id="QIN29887.1"/>
    </source>
</evidence>
<organism evidence="2 3">
    <name type="scientific">Brevibacterium luteolum</name>
    <dbReference type="NCBI Taxonomy" id="199591"/>
    <lineage>
        <taxon>Bacteria</taxon>
        <taxon>Bacillati</taxon>
        <taxon>Actinomycetota</taxon>
        <taxon>Actinomycetes</taxon>
        <taxon>Micrococcales</taxon>
        <taxon>Brevibacteriaceae</taxon>
        <taxon>Brevibacterium</taxon>
    </lineage>
</organism>
<dbReference type="SMART" id="SM00530">
    <property type="entry name" value="HTH_XRE"/>
    <property type="match status" value="1"/>
</dbReference>
<evidence type="ECO:0000313" key="3">
    <source>
        <dbReference type="Proteomes" id="UP000501518"/>
    </source>
</evidence>